<gene>
    <name evidence="1" type="ORF">SAMN05421877_10542</name>
</gene>
<evidence type="ECO:0000313" key="1">
    <source>
        <dbReference type="EMBL" id="SEG12542.1"/>
    </source>
</evidence>
<proteinExistence type="predicted"/>
<reference evidence="2" key="1">
    <citation type="submission" date="2016-10" db="EMBL/GenBank/DDBJ databases">
        <authorList>
            <person name="Varghese N."/>
            <person name="Submissions S."/>
        </authorList>
    </citation>
    <scope>NUCLEOTIDE SEQUENCE [LARGE SCALE GENOMIC DNA]</scope>
    <source>
        <strain evidence="2">DSM 22361</strain>
    </source>
</reference>
<dbReference type="AlphaFoldDB" id="A0A1H5XLE7"/>
<accession>A0A1H5XLE7</accession>
<dbReference type="Proteomes" id="UP000236731">
    <property type="component" value="Unassembled WGS sequence"/>
</dbReference>
<protein>
    <submittedName>
        <fullName evidence="1">Uncharacterized protein</fullName>
    </submittedName>
</protein>
<name>A0A1H5XLE7_9SPHI</name>
<evidence type="ECO:0000313" key="2">
    <source>
        <dbReference type="Proteomes" id="UP000236731"/>
    </source>
</evidence>
<dbReference type="RefSeq" id="WP_103905967.1">
    <property type="nucleotide sequence ID" value="NZ_CP049246.1"/>
</dbReference>
<keyword evidence="2" id="KW-1185">Reference proteome</keyword>
<organism evidence="1 2">
    <name type="scientific">Sphingobacterium lactis</name>
    <dbReference type="NCBI Taxonomy" id="797291"/>
    <lineage>
        <taxon>Bacteria</taxon>
        <taxon>Pseudomonadati</taxon>
        <taxon>Bacteroidota</taxon>
        <taxon>Sphingobacteriia</taxon>
        <taxon>Sphingobacteriales</taxon>
        <taxon>Sphingobacteriaceae</taxon>
        <taxon>Sphingobacterium</taxon>
    </lineage>
</organism>
<dbReference type="OrthoDB" id="1524666at2"/>
<sequence>MIPLTQSSLDKLESLFNDLGYKLRLEKGSFRTGACMLQNAKVVVINKFSTVDMKVLSLLQILQTIEVDDNLIQDKLKTFYQNIKKIKSTV</sequence>
<dbReference type="EMBL" id="FNUT01000005">
    <property type="protein sequence ID" value="SEG12542.1"/>
    <property type="molecule type" value="Genomic_DNA"/>
</dbReference>